<gene>
    <name evidence="1" type="ORF">S12H4_49506</name>
</gene>
<accession>X1V8K6</accession>
<reference evidence="1" key="1">
    <citation type="journal article" date="2014" name="Front. Microbiol.">
        <title>High frequency of phylogenetically diverse reductive dehalogenase-homologous genes in deep subseafloor sedimentary metagenomes.</title>
        <authorList>
            <person name="Kawai M."/>
            <person name="Futagami T."/>
            <person name="Toyoda A."/>
            <person name="Takaki Y."/>
            <person name="Nishi S."/>
            <person name="Hori S."/>
            <person name="Arai W."/>
            <person name="Tsubouchi T."/>
            <person name="Morono Y."/>
            <person name="Uchiyama I."/>
            <person name="Ito T."/>
            <person name="Fujiyama A."/>
            <person name="Inagaki F."/>
            <person name="Takami H."/>
        </authorList>
    </citation>
    <scope>NUCLEOTIDE SEQUENCE</scope>
    <source>
        <strain evidence="1">Expedition CK06-06</strain>
    </source>
</reference>
<dbReference type="AlphaFoldDB" id="X1V8K6"/>
<protein>
    <submittedName>
        <fullName evidence="1">Uncharacterized protein</fullName>
    </submittedName>
</protein>
<comment type="caution">
    <text evidence="1">The sequence shown here is derived from an EMBL/GenBank/DDBJ whole genome shotgun (WGS) entry which is preliminary data.</text>
</comment>
<evidence type="ECO:0000313" key="1">
    <source>
        <dbReference type="EMBL" id="GAJ12697.1"/>
    </source>
</evidence>
<proteinExistence type="predicted"/>
<sequence>MKLEVEIEDNIYNRAKELFGDDVDLAVVLGQILGSIIVTAACYPEEFLAVFTGQASPEQREQIENAFALESAKVLKKARGKGI</sequence>
<organism evidence="1">
    <name type="scientific">marine sediment metagenome</name>
    <dbReference type="NCBI Taxonomy" id="412755"/>
    <lineage>
        <taxon>unclassified sequences</taxon>
        <taxon>metagenomes</taxon>
        <taxon>ecological metagenomes</taxon>
    </lineage>
</organism>
<dbReference type="EMBL" id="BARW01031066">
    <property type="protein sequence ID" value="GAJ12697.1"/>
    <property type="molecule type" value="Genomic_DNA"/>
</dbReference>
<name>X1V8K6_9ZZZZ</name>